<keyword evidence="1" id="KW-0805">Transcription regulation</keyword>
<evidence type="ECO:0000256" key="1">
    <source>
        <dbReference type="ARBA" id="ARBA00023015"/>
    </source>
</evidence>
<dbReference type="PROSITE" id="PS50995">
    <property type="entry name" value="HTH_MARR_2"/>
    <property type="match status" value="1"/>
</dbReference>
<dbReference type="PANTHER" id="PTHR33164:SF64">
    <property type="entry name" value="TRANSCRIPTIONAL REGULATOR SLYA"/>
    <property type="match status" value="1"/>
</dbReference>
<dbReference type="RefSeq" id="WP_147140309.1">
    <property type="nucleotide sequence ID" value="NZ_BAABIJ010000002.1"/>
</dbReference>
<dbReference type="EMBL" id="VLLL01000006">
    <property type="protein sequence ID" value="TWJ12867.1"/>
    <property type="molecule type" value="Genomic_DNA"/>
</dbReference>
<dbReference type="InterPro" id="IPR039422">
    <property type="entry name" value="MarR/SlyA-like"/>
</dbReference>
<dbReference type="GO" id="GO:0006950">
    <property type="term" value="P:response to stress"/>
    <property type="evidence" value="ECO:0007669"/>
    <property type="project" value="TreeGrafter"/>
</dbReference>
<dbReference type="Gene3D" id="1.10.10.10">
    <property type="entry name" value="Winged helix-like DNA-binding domain superfamily/Winged helix DNA-binding domain"/>
    <property type="match status" value="1"/>
</dbReference>
<evidence type="ECO:0000313" key="6">
    <source>
        <dbReference type="Proteomes" id="UP000321617"/>
    </source>
</evidence>
<gene>
    <name evidence="5" type="ORF">LX16_3634</name>
</gene>
<dbReference type="AlphaFoldDB" id="A0A562V4X6"/>
<dbReference type="SMART" id="SM00347">
    <property type="entry name" value="HTH_MARR"/>
    <property type="match status" value="1"/>
</dbReference>
<keyword evidence="6" id="KW-1185">Reference proteome</keyword>
<comment type="caution">
    <text evidence="5">The sequence shown here is derived from an EMBL/GenBank/DDBJ whole genome shotgun (WGS) entry which is preliminary data.</text>
</comment>
<dbReference type="Proteomes" id="UP000321617">
    <property type="component" value="Unassembled WGS sequence"/>
</dbReference>
<name>A0A562V4X6_9ACTN</name>
<dbReference type="InterPro" id="IPR036388">
    <property type="entry name" value="WH-like_DNA-bd_sf"/>
</dbReference>
<feature type="domain" description="HTH marR-type" evidence="4">
    <location>
        <begin position="4"/>
        <end position="142"/>
    </location>
</feature>
<organism evidence="5 6">
    <name type="scientific">Stackebrandtia albiflava</name>
    <dbReference type="NCBI Taxonomy" id="406432"/>
    <lineage>
        <taxon>Bacteria</taxon>
        <taxon>Bacillati</taxon>
        <taxon>Actinomycetota</taxon>
        <taxon>Actinomycetes</taxon>
        <taxon>Glycomycetales</taxon>
        <taxon>Glycomycetaceae</taxon>
        <taxon>Stackebrandtia</taxon>
    </lineage>
</organism>
<dbReference type="GO" id="GO:0003677">
    <property type="term" value="F:DNA binding"/>
    <property type="evidence" value="ECO:0007669"/>
    <property type="project" value="UniProtKB-KW"/>
</dbReference>
<keyword evidence="2 5" id="KW-0238">DNA-binding</keyword>
<dbReference type="PANTHER" id="PTHR33164">
    <property type="entry name" value="TRANSCRIPTIONAL REGULATOR, MARR FAMILY"/>
    <property type="match status" value="1"/>
</dbReference>
<accession>A0A562V4X6</accession>
<evidence type="ECO:0000256" key="3">
    <source>
        <dbReference type="ARBA" id="ARBA00023163"/>
    </source>
</evidence>
<dbReference type="SUPFAM" id="SSF46785">
    <property type="entry name" value="Winged helix' DNA-binding domain"/>
    <property type="match status" value="1"/>
</dbReference>
<evidence type="ECO:0000259" key="4">
    <source>
        <dbReference type="PROSITE" id="PS50995"/>
    </source>
</evidence>
<dbReference type="InterPro" id="IPR000835">
    <property type="entry name" value="HTH_MarR-typ"/>
</dbReference>
<proteinExistence type="predicted"/>
<dbReference type="InterPro" id="IPR036390">
    <property type="entry name" value="WH_DNA-bd_sf"/>
</dbReference>
<reference evidence="5 6" key="1">
    <citation type="journal article" date="2013" name="Stand. Genomic Sci.">
        <title>Genomic Encyclopedia of Type Strains, Phase I: The one thousand microbial genomes (KMG-I) project.</title>
        <authorList>
            <person name="Kyrpides N.C."/>
            <person name="Woyke T."/>
            <person name="Eisen J.A."/>
            <person name="Garrity G."/>
            <person name="Lilburn T.G."/>
            <person name="Beck B.J."/>
            <person name="Whitman W.B."/>
            <person name="Hugenholtz P."/>
            <person name="Klenk H.P."/>
        </authorList>
    </citation>
    <scope>NUCLEOTIDE SEQUENCE [LARGE SCALE GENOMIC DNA]</scope>
    <source>
        <strain evidence="5 6">DSM 45044</strain>
    </source>
</reference>
<keyword evidence="3" id="KW-0804">Transcription</keyword>
<sequence>MVDPLAIGTRMRQLLDAMEADIAARYAAQGVPDYRPRYSPVMRLLAESDGLPIRRIAAGVGVTHSAASQTVAQMAQSGLVESVPGAHDARQRIVRLAERGRRLLPVVEEEWTATTTAMTELDAELSTPLHRVLTELDAALARRPLRDRIRPPASPLTRLGWPECALGWPYDGEKSDTRAYSRHVDRRAANQAAKGRRIS</sequence>
<dbReference type="Pfam" id="PF12802">
    <property type="entry name" value="MarR_2"/>
    <property type="match status" value="1"/>
</dbReference>
<protein>
    <submittedName>
        <fullName evidence="5">DNA-binding MarR family transcriptional regulator</fullName>
    </submittedName>
</protein>
<dbReference type="OrthoDB" id="3211876at2"/>
<evidence type="ECO:0000256" key="2">
    <source>
        <dbReference type="ARBA" id="ARBA00023125"/>
    </source>
</evidence>
<evidence type="ECO:0000313" key="5">
    <source>
        <dbReference type="EMBL" id="TWJ12867.1"/>
    </source>
</evidence>
<dbReference type="GO" id="GO:0003700">
    <property type="term" value="F:DNA-binding transcription factor activity"/>
    <property type="evidence" value="ECO:0007669"/>
    <property type="project" value="InterPro"/>
</dbReference>